<name>A0AC60QV27_IXOPE</name>
<reference evidence="1 2" key="1">
    <citation type="journal article" date="2020" name="Cell">
        <title>Large-Scale Comparative Analyses of Tick Genomes Elucidate Their Genetic Diversity and Vector Capacities.</title>
        <authorList>
            <consortium name="Tick Genome and Microbiome Consortium (TIGMIC)"/>
            <person name="Jia N."/>
            <person name="Wang J."/>
            <person name="Shi W."/>
            <person name="Du L."/>
            <person name="Sun Y."/>
            <person name="Zhan W."/>
            <person name="Jiang J.F."/>
            <person name="Wang Q."/>
            <person name="Zhang B."/>
            <person name="Ji P."/>
            <person name="Bell-Sakyi L."/>
            <person name="Cui X.M."/>
            <person name="Yuan T.T."/>
            <person name="Jiang B.G."/>
            <person name="Yang W.F."/>
            <person name="Lam T.T."/>
            <person name="Chang Q.C."/>
            <person name="Ding S.J."/>
            <person name="Wang X.J."/>
            <person name="Zhu J.G."/>
            <person name="Ruan X.D."/>
            <person name="Zhao L."/>
            <person name="Wei J.T."/>
            <person name="Ye R.Z."/>
            <person name="Que T.C."/>
            <person name="Du C.H."/>
            <person name="Zhou Y.H."/>
            <person name="Cheng J.X."/>
            <person name="Dai P.F."/>
            <person name="Guo W.B."/>
            <person name="Han X.H."/>
            <person name="Huang E.J."/>
            <person name="Li L.F."/>
            <person name="Wei W."/>
            <person name="Gao Y.C."/>
            <person name="Liu J.Z."/>
            <person name="Shao H.Z."/>
            <person name="Wang X."/>
            <person name="Wang C.C."/>
            <person name="Yang T.C."/>
            <person name="Huo Q.B."/>
            <person name="Li W."/>
            <person name="Chen H.Y."/>
            <person name="Chen S.E."/>
            <person name="Zhou L.G."/>
            <person name="Ni X.B."/>
            <person name="Tian J.H."/>
            <person name="Sheng Y."/>
            <person name="Liu T."/>
            <person name="Pan Y.S."/>
            <person name="Xia L.Y."/>
            <person name="Li J."/>
            <person name="Zhao F."/>
            <person name="Cao W.C."/>
        </authorList>
    </citation>
    <scope>NUCLEOTIDE SEQUENCE [LARGE SCALE GENOMIC DNA]</scope>
    <source>
        <strain evidence="1">Iper-2018</strain>
    </source>
</reference>
<evidence type="ECO:0000313" key="1">
    <source>
        <dbReference type="EMBL" id="KAG0443528.1"/>
    </source>
</evidence>
<protein>
    <submittedName>
        <fullName evidence="1">Uncharacterized protein</fullName>
    </submittedName>
</protein>
<dbReference type="EMBL" id="JABSTQ010003282">
    <property type="protein sequence ID" value="KAG0443528.1"/>
    <property type="molecule type" value="Genomic_DNA"/>
</dbReference>
<organism evidence="1 2">
    <name type="scientific">Ixodes persulcatus</name>
    <name type="common">Taiga tick</name>
    <dbReference type="NCBI Taxonomy" id="34615"/>
    <lineage>
        <taxon>Eukaryota</taxon>
        <taxon>Metazoa</taxon>
        <taxon>Ecdysozoa</taxon>
        <taxon>Arthropoda</taxon>
        <taxon>Chelicerata</taxon>
        <taxon>Arachnida</taxon>
        <taxon>Acari</taxon>
        <taxon>Parasitiformes</taxon>
        <taxon>Ixodida</taxon>
        <taxon>Ixodoidea</taxon>
        <taxon>Ixodidae</taxon>
        <taxon>Ixodinae</taxon>
        <taxon>Ixodes</taxon>
    </lineage>
</organism>
<evidence type="ECO:0000313" key="2">
    <source>
        <dbReference type="Proteomes" id="UP000805193"/>
    </source>
</evidence>
<sequence>MGVSEAFWSEASGSDESAKWATFAALVILTMWPWELGLSGPRRAALPDLQCPVVLPLLVLGLVLQGITVDGTSYLETVSSLEPNLRRTIWRMQSAWCRRRAGRSRQGRQKPLGECCALQRTFSQVLQQNPATSSRSPAGQQQEGALLVAPLPTTPPPPAAPRESLLVYPASKPAAGVEPFEGISHLLRTTFKPAELRLGLDQIKPVRGGAIVLGHSAAALDRLAEAIKANEETASQLTTRQSEKRAPQVKIVGI</sequence>
<proteinExistence type="predicted"/>
<keyword evidence="2" id="KW-1185">Reference proteome</keyword>
<comment type="caution">
    <text evidence="1">The sequence shown here is derived from an EMBL/GenBank/DDBJ whole genome shotgun (WGS) entry which is preliminary data.</text>
</comment>
<accession>A0AC60QV27</accession>
<gene>
    <name evidence="1" type="ORF">HPB47_014815</name>
</gene>
<dbReference type="Proteomes" id="UP000805193">
    <property type="component" value="Unassembled WGS sequence"/>
</dbReference>